<dbReference type="InterPro" id="IPR003034">
    <property type="entry name" value="SAP_dom"/>
</dbReference>
<proteinExistence type="predicted"/>
<feature type="domain" description="SAP" evidence="2">
    <location>
        <begin position="33"/>
        <end position="67"/>
    </location>
</feature>
<dbReference type="Gene3D" id="1.10.720.30">
    <property type="entry name" value="SAP domain"/>
    <property type="match status" value="1"/>
</dbReference>
<feature type="region of interest" description="Disordered" evidence="1">
    <location>
        <begin position="224"/>
        <end position="245"/>
    </location>
</feature>
<dbReference type="EMBL" id="NBII01000001">
    <property type="protein sequence ID" value="PAV23924.1"/>
    <property type="molecule type" value="Genomic_DNA"/>
</dbReference>
<dbReference type="InParanoid" id="A0A286UWL4"/>
<dbReference type="SUPFAM" id="SSF68906">
    <property type="entry name" value="SAP domain"/>
    <property type="match status" value="1"/>
</dbReference>
<accession>A0A286UWL4</accession>
<keyword evidence="4" id="KW-1185">Reference proteome</keyword>
<evidence type="ECO:0000259" key="2">
    <source>
        <dbReference type="PROSITE" id="PS50800"/>
    </source>
</evidence>
<reference evidence="3 4" key="1">
    <citation type="journal article" date="2017" name="Mol. Ecol.">
        <title>Comparative and population genomic landscape of Phellinus noxius: A hypervariable fungus causing root rot in trees.</title>
        <authorList>
            <person name="Chung C.L."/>
            <person name="Lee T.J."/>
            <person name="Akiba M."/>
            <person name="Lee H.H."/>
            <person name="Kuo T.H."/>
            <person name="Liu D."/>
            <person name="Ke H.M."/>
            <person name="Yokoi T."/>
            <person name="Roa M.B."/>
            <person name="Lu M.J."/>
            <person name="Chang Y.Y."/>
            <person name="Ann P.J."/>
            <person name="Tsai J.N."/>
            <person name="Chen C.Y."/>
            <person name="Tzean S.S."/>
            <person name="Ota Y."/>
            <person name="Hattori T."/>
            <person name="Sahashi N."/>
            <person name="Liou R.F."/>
            <person name="Kikuchi T."/>
            <person name="Tsai I.J."/>
        </authorList>
    </citation>
    <scope>NUCLEOTIDE SEQUENCE [LARGE SCALE GENOMIC DNA]</scope>
    <source>
        <strain evidence="3 4">FFPRI411160</strain>
    </source>
</reference>
<dbReference type="SMART" id="SM00513">
    <property type="entry name" value="SAP"/>
    <property type="match status" value="1"/>
</dbReference>
<evidence type="ECO:0000313" key="3">
    <source>
        <dbReference type="EMBL" id="PAV23924.1"/>
    </source>
</evidence>
<gene>
    <name evidence="3" type="ORF">PNOK_0099200</name>
</gene>
<dbReference type="PROSITE" id="PS50800">
    <property type="entry name" value="SAP"/>
    <property type="match status" value="1"/>
</dbReference>
<dbReference type="InterPro" id="IPR036361">
    <property type="entry name" value="SAP_dom_sf"/>
</dbReference>
<protein>
    <submittedName>
        <fullName evidence="3">Nuclear hcc-1</fullName>
    </submittedName>
</protein>
<dbReference type="AlphaFoldDB" id="A0A286UWL4"/>
<evidence type="ECO:0000313" key="4">
    <source>
        <dbReference type="Proteomes" id="UP000217199"/>
    </source>
</evidence>
<evidence type="ECO:0000256" key="1">
    <source>
        <dbReference type="SAM" id="MobiDB-lite"/>
    </source>
</evidence>
<comment type="caution">
    <text evidence="3">The sequence shown here is derived from an EMBL/GenBank/DDBJ whole genome shotgun (WGS) entry which is preliminary data.</text>
</comment>
<dbReference type="OrthoDB" id="445357at2759"/>
<name>A0A286UWL4_9AGAM</name>
<dbReference type="STRING" id="2282107.A0A286UWL4"/>
<sequence length="286" mass="30132">MLSTIVRTALVPLRAQHHASRSFVSTVLLSKTYDDKTVAELRAELRSRGLPSTGNKATLITRIRQSDVDGAASVHTTLDTAPAPTPILATARAVSTSAPIHAERGPASADSPTRPAASFTLDMKLPDASQPVPRQPVEIPFLPDFWDSSSVKAKAKTEIHSSDTPKIMLAASSATHAAGGPTFAGMSTSPDALFPPSSSPSPSERVGGVLGDVLDDFGIELPVKTTSKSEPAPSRPTIQGHTMDDSQKRGVYTLVGILFSAWLVSGLAAPSKPEKSTKKNEEVKNH</sequence>
<dbReference type="Pfam" id="PF02037">
    <property type="entry name" value="SAP"/>
    <property type="match status" value="1"/>
</dbReference>
<dbReference type="Proteomes" id="UP000217199">
    <property type="component" value="Unassembled WGS sequence"/>
</dbReference>
<organism evidence="3 4">
    <name type="scientific">Pyrrhoderma noxium</name>
    <dbReference type="NCBI Taxonomy" id="2282107"/>
    <lineage>
        <taxon>Eukaryota</taxon>
        <taxon>Fungi</taxon>
        <taxon>Dikarya</taxon>
        <taxon>Basidiomycota</taxon>
        <taxon>Agaricomycotina</taxon>
        <taxon>Agaricomycetes</taxon>
        <taxon>Hymenochaetales</taxon>
        <taxon>Hymenochaetaceae</taxon>
        <taxon>Pyrrhoderma</taxon>
    </lineage>
</organism>